<sequence length="49" mass="5599">MPFLLLLLSKMLEYVVCLAIILITILLHVSPPSLVNECSFRLPFDDMVH</sequence>
<feature type="transmembrane region" description="Helical" evidence="1">
    <location>
        <begin position="12"/>
        <end position="30"/>
    </location>
</feature>
<reference evidence="2" key="1">
    <citation type="submission" date="2014-09" db="EMBL/GenBank/DDBJ databases">
        <authorList>
            <person name="Magalhaes I.L.F."/>
            <person name="Oliveira U."/>
            <person name="Santos F.R."/>
            <person name="Vidigal T.H.D.A."/>
            <person name="Brescovit A.D."/>
            <person name="Santos A.J."/>
        </authorList>
    </citation>
    <scope>NUCLEOTIDE SEQUENCE</scope>
    <source>
        <tissue evidence="2">Shoot tissue taken approximately 20 cm above the soil surface</tissue>
    </source>
</reference>
<dbReference type="AlphaFoldDB" id="A0A0A9GEY5"/>
<keyword evidence="1" id="KW-1133">Transmembrane helix</keyword>
<accession>A0A0A9GEY5</accession>
<keyword evidence="1" id="KW-0812">Transmembrane</keyword>
<organism evidence="2">
    <name type="scientific">Arundo donax</name>
    <name type="common">Giant reed</name>
    <name type="synonym">Donax arundinaceus</name>
    <dbReference type="NCBI Taxonomy" id="35708"/>
    <lineage>
        <taxon>Eukaryota</taxon>
        <taxon>Viridiplantae</taxon>
        <taxon>Streptophyta</taxon>
        <taxon>Embryophyta</taxon>
        <taxon>Tracheophyta</taxon>
        <taxon>Spermatophyta</taxon>
        <taxon>Magnoliopsida</taxon>
        <taxon>Liliopsida</taxon>
        <taxon>Poales</taxon>
        <taxon>Poaceae</taxon>
        <taxon>PACMAD clade</taxon>
        <taxon>Arundinoideae</taxon>
        <taxon>Arundineae</taxon>
        <taxon>Arundo</taxon>
    </lineage>
</organism>
<proteinExistence type="predicted"/>
<dbReference type="EMBL" id="GBRH01174839">
    <property type="protein sequence ID" value="JAE23057.1"/>
    <property type="molecule type" value="Transcribed_RNA"/>
</dbReference>
<evidence type="ECO:0000256" key="1">
    <source>
        <dbReference type="SAM" id="Phobius"/>
    </source>
</evidence>
<protein>
    <submittedName>
        <fullName evidence="2">Uncharacterized protein</fullName>
    </submittedName>
</protein>
<name>A0A0A9GEY5_ARUDO</name>
<reference evidence="2" key="2">
    <citation type="journal article" date="2015" name="Data Brief">
        <title>Shoot transcriptome of the giant reed, Arundo donax.</title>
        <authorList>
            <person name="Barrero R.A."/>
            <person name="Guerrero F.D."/>
            <person name="Moolhuijzen P."/>
            <person name="Goolsby J.A."/>
            <person name="Tidwell J."/>
            <person name="Bellgard S.E."/>
            <person name="Bellgard M.I."/>
        </authorList>
    </citation>
    <scope>NUCLEOTIDE SEQUENCE</scope>
    <source>
        <tissue evidence="2">Shoot tissue taken approximately 20 cm above the soil surface</tissue>
    </source>
</reference>
<evidence type="ECO:0000313" key="2">
    <source>
        <dbReference type="EMBL" id="JAE23057.1"/>
    </source>
</evidence>
<keyword evidence="1" id="KW-0472">Membrane</keyword>